<reference evidence="2" key="2">
    <citation type="submission" date="2024-07" db="EMBL/GenBank/DDBJ databases">
        <title>Streptomyces haneummycinica sp. nov., a new antibiotic-producing actinobacterium isolated from marine sediment.</title>
        <authorList>
            <person name="Uemura M."/>
            <person name="Hamada M."/>
            <person name="Hirano S."/>
            <person name="Kobayashi K."/>
            <person name="Ohshiro T."/>
            <person name="Kobayashi T."/>
            <person name="Terahara T."/>
        </authorList>
    </citation>
    <scope>NUCLEOTIDE SEQUENCE</scope>
    <source>
        <strain evidence="2">KM77-8</strain>
    </source>
</reference>
<sequence>MPPPCIPAPHITRLPRRTSRPDPGRARMEAASMPTRRELGMHEMWCGADTSGELVWHVLTSDKSSTLCGVEKQNESTHRHATDRHCFSCMRTFQSVVEAS</sequence>
<dbReference type="AlphaFoldDB" id="A0AAT9HNN2"/>
<evidence type="ECO:0000313" key="2">
    <source>
        <dbReference type="EMBL" id="BFO18845.1"/>
    </source>
</evidence>
<gene>
    <name evidence="2" type="ORF">SHKM778_52330</name>
</gene>
<protein>
    <submittedName>
        <fullName evidence="2">Uncharacterized protein</fullName>
    </submittedName>
</protein>
<dbReference type="EMBL" id="AP035768">
    <property type="protein sequence ID" value="BFO18845.1"/>
    <property type="molecule type" value="Genomic_DNA"/>
</dbReference>
<accession>A0AAT9HNN2</accession>
<name>A0AAT9HNN2_9ACTN</name>
<reference evidence="2" key="1">
    <citation type="submission" date="2024-06" db="EMBL/GenBank/DDBJ databases">
        <authorList>
            <consortium name="consrtm"/>
            <person name="Uemura M."/>
            <person name="Terahara T."/>
        </authorList>
    </citation>
    <scope>NUCLEOTIDE SEQUENCE</scope>
    <source>
        <strain evidence="2">KM77-8</strain>
    </source>
</reference>
<proteinExistence type="predicted"/>
<evidence type="ECO:0000256" key="1">
    <source>
        <dbReference type="SAM" id="MobiDB-lite"/>
    </source>
</evidence>
<feature type="region of interest" description="Disordered" evidence="1">
    <location>
        <begin position="1"/>
        <end position="35"/>
    </location>
</feature>
<organism evidence="2">
    <name type="scientific">Streptomyces haneummycinicus</name>
    <dbReference type="NCBI Taxonomy" id="3074435"/>
    <lineage>
        <taxon>Bacteria</taxon>
        <taxon>Bacillati</taxon>
        <taxon>Actinomycetota</taxon>
        <taxon>Actinomycetes</taxon>
        <taxon>Kitasatosporales</taxon>
        <taxon>Streptomycetaceae</taxon>
        <taxon>Streptomyces</taxon>
    </lineage>
</organism>
<feature type="compositionally biased region" description="Basic and acidic residues" evidence="1">
    <location>
        <begin position="19"/>
        <end position="28"/>
    </location>
</feature>